<evidence type="ECO:0008006" key="4">
    <source>
        <dbReference type="Google" id="ProtNLM"/>
    </source>
</evidence>
<organism evidence="2 3">
    <name type="scientific">Floricoccus tropicus</name>
    <dbReference type="NCBI Taxonomy" id="1859473"/>
    <lineage>
        <taxon>Bacteria</taxon>
        <taxon>Bacillati</taxon>
        <taxon>Bacillota</taxon>
        <taxon>Bacilli</taxon>
        <taxon>Lactobacillales</taxon>
        <taxon>Streptococcaceae</taxon>
        <taxon>Floricoccus</taxon>
    </lineage>
</organism>
<feature type="transmembrane region" description="Helical" evidence="1">
    <location>
        <begin position="47"/>
        <end position="63"/>
    </location>
</feature>
<name>A0A1E8GRG3_9LACT</name>
<dbReference type="RefSeq" id="WP_070791754.1">
    <property type="nucleotide sequence ID" value="NZ_MKIR01000004.1"/>
</dbReference>
<proteinExistence type="predicted"/>
<keyword evidence="1" id="KW-0472">Membrane</keyword>
<dbReference type="AlphaFoldDB" id="A0A1E8GRG3"/>
<dbReference type="Proteomes" id="UP000178622">
    <property type="component" value="Unassembled WGS sequence"/>
</dbReference>
<keyword evidence="3" id="KW-1185">Reference proteome</keyword>
<comment type="caution">
    <text evidence="2">The sequence shown here is derived from an EMBL/GenBank/DDBJ whole genome shotgun (WGS) entry which is preliminary data.</text>
</comment>
<dbReference type="OrthoDB" id="2243897at2"/>
<keyword evidence="1" id="KW-0812">Transmembrane</keyword>
<evidence type="ECO:0000313" key="3">
    <source>
        <dbReference type="Proteomes" id="UP000178622"/>
    </source>
</evidence>
<keyword evidence="1" id="KW-1133">Transmembrane helix</keyword>
<protein>
    <recommendedName>
        <fullName evidence="4">DUF4179 domain-containing protein</fullName>
    </recommendedName>
</protein>
<gene>
    <name evidence="2" type="ORF">BG261_10570</name>
</gene>
<accession>A0A1E8GRG3</accession>
<reference evidence="3" key="1">
    <citation type="submission" date="2016-09" db="EMBL/GenBank/DDBJ databases">
        <title>Draft genome sequence of a novel species of the family Streptococcaceae isolated from flowers.</title>
        <authorList>
            <person name="Chuah L.-O."/>
            <person name="Yap K.-P."/>
            <person name="Thong K.L."/>
            <person name="Liong M.T."/>
            <person name="Ahmad R."/>
            <person name="Rusul G."/>
        </authorList>
    </citation>
    <scope>NUCLEOTIDE SEQUENCE [LARGE SCALE GENOMIC DNA]</scope>
    <source>
        <strain evidence="3">DF1</strain>
    </source>
</reference>
<evidence type="ECO:0000313" key="2">
    <source>
        <dbReference type="EMBL" id="OFI50078.1"/>
    </source>
</evidence>
<dbReference type="EMBL" id="MKIR01000004">
    <property type="protein sequence ID" value="OFI50078.1"/>
    <property type="molecule type" value="Genomic_DNA"/>
</dbReference>
<sequence>MRDEKNVLNFLKEENDVPKDIADKLDEDRISIFKNNIGSKKYTNKKYIFILLTAAIISIFILFNHEIASAFMDIFGISNDIAVSKVEEKGIDTSQDIISESNSKKITLTKFVSTPKKYAFDYKIKLSDDELNTIKELINKQKEFDPKHREEYQDIEYTLSDSTNKSEETEGGYFTYSTYRIEGNTLYGSVISTFTSDRIAEEAKLFLNIKSLSWGDYEILNSNIQNGEPPYELPTALKFEGDWIFKISNKPVINKSKVKIFDDRNINNISVDNDALQTTVKFSIKNETSKPYYVEVYNGEKVVKPIIESTEESNGDLQSFEITIDFSSYDKSSIYKFDVKEVNDINTWEMGETKGSFKIRNVK</sequence>
<evidence type="ECO:0000256" key="1">
    <source>
        <dbReference type="SAM" id="Phobius"/>
    </source>
</evidence>
<dbReference type="STRING" id="1859473.BG261_10570"/>